<feature type="region of interest" description="Disordered" evidence="2">
    <location>
        <begin position="96"/>
        <end position="116"/>
    </location>
</feature>
<dbReference type="PROSITE" id="PS00636">
    <property type="entry name" value="DNAJ_1"/>
    <property type="match status" value="1"/>
</dbReference>
<dbReference type="PRINTS" id="PR00625">
    <property type="entry name" value="JDOMAIN"/>
</dbReference>
<keyword evidence="5" id="KW-1185">Reference proteome</keyword>
<dbReference type="Proteomes" id="UP000008783">
    <property type="component" value="Unassembled WGS sequence"/>
</dbReference>
<evidence type="ECO:0000313" key="4">
    <source>
        <dbReference type="EMBL" id="EFP82029.2"/>
    </source>
</evidence>
<proteinExistence type="predicted"/>
<dbReference type="InterPro" id="IPR018253">
    <property type="entry name" value="DnaJ_domain_CS"/>
</dbReference>
<organism evidence="4 5">
    <name type="scientific">Puccinia graminis f. sp. tritici (strain CRL 75-36-700-3 / race SCCL)</name>
    <name type="common">Black stem rust fungus</name>
    <dbReference type="NCBI Taxonomy" id="418459"/>
    <lineage>
        <taxon>Eukaryota</taxon>
        <taxon>Fungi</taxon>
        <taxon>Dikarya</taxon>
        <taxon>Basidiomycota</taxon>
        <taxon>Pucciniomycotina</taxon>
        <taxon>Pucciniomycetes</taxon>
        <taxon>Pucciniales</taxon>
        <taxon>Pucciniaceae</taxon>
        <taxon>Puccinia</taxon>
    </lineage>
</organism>
<reference key="1">
    <citation type="submission" date="2007-01" db="EMBL/GenBank/DDBJ databases">
        <title>The Genome Sequence of Puccinia graminis f. sp. tritici Strain CRL 75-36-700-3.</title>
        <authorList>
            <consortium name="The Broad Institute Genome Sequencing Platform"/>
            <person name="Birren B."/>
            <person name="Lander E."/>
            <person name="Galagan J."/>
            <person name="Nusbaum C."/>
            <person name="Devon K."/>
            <person name="Cuomo C."/>
            <person name="Jaffe D."/>
            <person name="Butler J."/>
            <person name="Alvarez P."/>
            <person name="Gnerre S."/>
            <person name="Grabherr M."/>
            <person name="Mauceli E."/>
            <person name="Brockman W."/>
            <person name="Young S."/>
            <person name="LaButti K."/>
            <person name="Sykes S."/>
            <person name="DeCaprio D."/>
            <person name="Crawford M."/>
            <person name="Koehrsen M."/>
            <person name="Engels R."/>
            <person name="Montgomery P."/>
            <person name="Pearson M."/>
            <person name="Howarth C."/>
            <person name="Larson L."/>
            <person name="White J."/>
            <person name="Zeng Q."/>
            <person name="Kodira C."/>
            <person name="Yandava C."/>
            <person name="Alvarado L."/>
            <person name="O'Leary S."/>
            <person name="Szabo L."/>
            <person name="Dean R."/>
            <person name="Schein J."/>
        </authorList>
    </citation>
    <scope>NUCLEOTIDE SEQUENCE</scope>
    <source>
        <strain>CRL 75-36-700-3</strain>
    </source>
</reference>
<dbReference type="EMBL" id="DS178280">
    <property type="protein sequence ID" value="EFP82029.2"/>
    <property type="molecule type" value="Genomic_DNA"/>
</dbReference>
<feature type="domain" description="J" evidence="3">
    <location>
        <begin position="38"/>
        <end position="103"/>
    </location>
</feature>
<dbReference type="GeneID" id="10534397"/>
<dbReference type="InterPro" id="IPR036869">
    <property type="entry name" value="J_dom_sf"/>
</dbReference>
<dbReference type="Pfam" id="PF00226">
    <property type="entry name" value="DnaJ"/>
    <property type="match status" value="1"/>
</dbReference>
<sequence length="240" mass="26791">MKPSRASKVDRWPNLPSRMAPRTYMASFSTCAFCRQENHYRTLGLKQGATAREIKSNFYELSRTHHPDMNPNGATSADRFKKISEAYSVLSDPAQRKRYDQTLTPSGVAGASDPGMTYAGMGSDYGSRNAERRASANYAWSTRGSRAGPRSELRGRRDPLKSAQQPGDFSATLDRFERLARRRKPSSSSSASSRPDEPWLDPFHTPSPTQPRRKVSPAQQAAQMALMLSLIFWVGSKLQL</sequence>
<dbReference type="OrthoDB" id="2500501at2759"/>
<feature type="region of interest" description="Disordered" evidence="2">
    <location>
        <begin position="135"/>
        <end position="218"/>
    </location>
</feature>
<evidence type="ECO:0000256" key="1">
    <source>
        <dbReference type="ARBA" id="ARBA00023186"/>
    </source>
</evidence>
<dbReference type="SUPFAM" id="SSF46565">
    <property type="entry name" value="Chaperone J-domain"/>
    <property type="match status" value="1"/>
</dbReference>
<dbReference type="STRING" id="418459.E3KCC2"/>
<gene>
    <name evidence="4" type="ORF">PGTG_08278</name>
</gene>
<dbReference type="RefSeq" id="XP_003326448.2">
    <property type="nucleotide sequence ID" value="XM_003326400.2"/>
</dbReference>
<evidence type="ECO:0000256" key="2">
    <source>
        <dbReference type="SAM" id="MobiDB-lite"/>
    </source>
</evidence>
<dbReference type="PROSITE" id="PS50076">
    <property type="entry name" value="DNAJ_2"/>
    <property type="match status" value="1"/>
</dbReference>
<dbReference type="PANTHER" id="PTHR44145">
    <property type="entry name" value="DNAJ HOMOLOG SUBFAMILY A MEMBER 3, MITOCHONDRIAL"/>
    <property type="match status" value="1"/>
</dbReference>
<feature type="compositionally biased region" description="Basic and acidic residues" evidence="2">
    <location>
        <begin position="149"/>
        <end position="160"/>
    </location>
</feature>
<dbReference type="InParanoid" id="E3KCC2"/>
<accession>E3KCC2</accession>
<dbReference type="InterPro" id="IPR051938">
    <property type="entry name" value="Apopto_cytoskel_mod"/>
</dbReference>
<dbReference type="AlphaFoldDB" id="E3KCC2"/>
<evidence type="ECO:0000313" key="5">
    <source>
        <dbReference type="Proteomes" id="UP000008783"/>
    </source>
</evidence>
<dbReference type="eggNOG" id="KOG0715">
    <property type="taxonomic scope" value="Eukaryota"/>
</dbReference>
<dbReference type="SMART" id="SM00271">
    <property type="entry name" value="DnaJ"/>
    <property type="match status" value="1"/>
</dbReference>
<dbReference type="VEuPathDB" id="FungiDB:PGTG_08278"/>
<dbReference type="CDD" id="cd06257">
    <property type="entry name" value="DnaJ"/>
    <property type="match status" value="1"/>
</dbReference>
<keyword evidence="1" id="KW-0143">Chaperone</keyword>
<evidence type="ECO:0000259" key="3">
    <source>
        <dbReference type="PROSITE" id="PS50076"/>
    </source>
</evidence>
<dbReference type="KEGG" id="pgr:PGTG_08278"/>
<name>E3KCC2_PUCGT</name>
<reference evidence="5" key="2">
    <citation type="journal article" date="2011" name="Proc. Natl. Acad. Sci. U.S.A.">
        <title>Obligate biotrophy features unraveled by the genomic analysis of rust fungi.</title>
        <authorList>
            <person name="Duplessis S."/>
            <person name="Cuomo C.A."/>
            <person name="Lin Y.-C."/>
            <person name="Aerts A."/>
            <person name="Tisserant E."/>
            <person name="Veneault-Fourrey C."/>
            <person name="Joly D.L."/>
            <person name="Hacquard S."/>
            <person name="Amselem J."/>
            <person name="Cantarel B.L."/>
            <person name="Chiu R."/>
            <person name="Coutinho P.M."/>
            <person name="Feau N."/>
            <person name="Field M."/>
            <person name="Frey P."/>
            <person name="Gelhaye E."/>
            <person name="Goldberg J."/>
            <person name="Grabherr M.G."/>
            <person name="Kodira C.D."/>
            <person name="Kohler A."/>
            <person name="Kuees U."/>
            <person name="Lindquist E.A."/>
            <person name="Lucas S.M."/>
            <person name="Mago R."/>
            <person name="Mauceli E."/>
            <person name="Morin E."/>
            <person name="Murat C."/>
            <person name="Pangilinan J.L."/>
            <person name="Park R."/>
            <person name="Pearson M."/>
            <person name="Quesneville H."/>
            <person name="Rouhier N."/>
            <person name="Sakthikumar S."/>
            <person name="Salamov A.A."/>
            <person name="Schmutz J."/>
            <person name="Selles B."/>
            <person name="Shapiro H."/>
            <person name="Tanguay P."/>
            <person name="Tuskan G.A."/>
            <person name="Henrissat B."/>
            <person name="Van de Peer Y."/>
            <person name="Rouze P."/>
            <person name="Ellis J.G."/>
            <person name="Dodds P.N."/>
            <person name="Schein J.E."/>
            <person name="Zhong S."/>
            <person name="Hamelin R.C."/>
            <person name="Grigoriev I.V."/>
            <person name="Szabo L.J."/>
            <person name="Martin F."/>
        </authorList>
    </citation>
    <scope>NUCLEOTIDE SEQUENCE [LARGE SCALE GENOMIC DNA]</scope>
    <source>
        <strain evidence="5">CRL 75-36-700-3 / race SCCL</strain>
    </source>
</reference>
<protein>
    <recommendedName>
        <fullName evidence="3">J domain-containing protein</fullName>
    </recommendedName>
</protein>
<dbReference type="PANTHER" id="PTHR44145:SF3">
    <property type="entry name" value="DNAJ HOMOLOG SUBFAMILY A MEMBER 3, MITOCHONDRIAL"/>
    <property type="match status" value="1"/>
</dbReference>
<dbReference type="InterPro" id="IPR001623">
    <property type="entry name" value="DnaJ_domain"/>
</dbReference>
<dbReference type="Gene3D" id="1.10.287.110">
    <property type="entry name" value="DnaJ domain"/>
    <property type="match status" value="1"/>
</dbReference>
<dbReference type="HOGENOM" id="CLU_1384773_0_0_1"/>